<comment type="subcellular location">
    <subcellularLocation>
        <location evidence="1">Cell outer membrane</location>
    </subcellularLocation>
</comment>
<comment type="caution">
    <text evidence="8">The sequence shown here is derived from an EMBL/GenBank/DDBJ whole genome shotgun (WGS) entry which is preliminary data.</text>
</comment>
<dbReference type="GO" id="GO:0009279">
    <property type="term" value="C:cell outer membrane"/>
    <property type="evidence" value="ECO:0007669"/>
    <property type="project" value="UniProtKB-SubCell"/>
</dbReference>
<keyword evidence="9" id="KW-1185">Reference proteome</keyword>
<dbReference type="InterPro" id="IPR011250">
    <property type="entry name" value="OMP/PagP_B-barrel"/>
</dbReference>
<dbReference type="PANTHER" id="PTHR34001">
    <property type="entry name" value="BLL7405 PROTEIN"/>
    <property type="match status" value="1"/>
</dbReference>
<evidence type="ECO:0000313" key="8">
    <source>
        <dbReference type="EMBL" id="MCS0493839.1"/>
    </source>
</evidence>
<dbReference type="InterPro" id="IPR027385">
    <property type="entry name" value="Beta-barrel_OMP"/>
</dbReference>
<dbReference type="PANTHER" id="PTHR34001:SF3">
    <property type="entry name" value="BLL7405 PROTEIN"/>
    <property type="match status" value="1"/>
</dbReference>
<evidence type="ECO:0000259" key="7">
    <source>
        <dbReference type="Pfam" id="PF13505"/>
    </source>
</evidence>
<reference evidence="8" key="1">
    <citation type="submission" date="2022-08" db="EMBL/GenBank/DDBJ databases">
        <authorList>
            <person name="Li F."/>
        </authorList>
    </citation>
    <scope>NUCLEOTIDE SEQUENCE</scope>
    <source>
        <strain evidence="8">MQZ15Z-1</strain>
    </source>
</reference>
<evidence type="ECO:0000256" key="1">
    <source>
        <dbReference type="ARBA" id="ARBA00004442"/>
    </source>
</evidence>
<name>A0A9X2T3U8_9HYPH</name>
<feature type="signal peptide" evidence="6">
    <location>
        <begin position="1"/>
        <end position="25"/>
    </location>
</feature>
<evidence type="ECO:0000256" key="3">
    <source>
        <dbReference type="ARBA" id="ARBA00023136"/>
    </source>
</evidence>
<organism evidence="8 9">
    <name type="scientific">Ancylobacter mangrovi</name>
    <dbReference type="NCBI Taxonomy" id="2972472"/>
    <lineage>
        <taxon>Bacteria</taxon>
        <taxon>Pseudomonadati</taxon>
        <taxon>Pseudomonadota</taxon>
        <taxon>Alphaproteobacteria</taxon>
        <taxon>Hyphomicrobiales</taxon>
        <taxon>Xanthobacteraceae</taxon>
        <taxon>Ancylobacter</taxon>
    </lineage>
</organism>
<dbReference type="AlphaFoldDB" id="A0A9X2T3U8"/>
<evidence type="ECO:0000256" key="4">
    <source>
        <dbReference type="ARBA" id="ARBA00023237"/>
    </source>
</evidence>
<proteinExistence type="inferred from homology"/>
<keyword evidence="4" id="KW-0998">Cell outer membrane</keyword>
<comment type="similarity">
    <text evidence="5">Belongs to the Omp25/RopB family.</text>
</comment>
<dbReference type="Pfam" id="PF13505">
    <property type="entry name" value="OMP_b-brl"/>
    <property type="match status" value="1"/>
</dbReference>
<dbReference type="InterPro" id="IPR051692">
    <property type="entry name" value="OMP-like"/>
</dbReference>
<accession>A0A9X2T3U8</accession>
<keyword evidence="2 6" id="KW-0732">Signal</keyword>
<dbReference type="Gene3D" id="2.40.160.20">
    <property type="match status" value="1"/>
</dbReference>
<feature type="domain" description="Outer membrane protein beta-barrel" evidence="7">
    <location>
        <begin position="33"/>
        <end position="265"/>
    </location>
</feature>
<gene>
    <name evidence="8" type="ORF">NVS89_01925</name>
</gene>
<dbReference type="Proteomes" id="UP001151088">
    <property type="component" value="Unassembled WGS sequence"/>
</dbReference>
<protein>
    <submittedName>
        <fullName evidence="8">Outer membrane beta-barrel protein</fullName>
    </submittedName>
</protein>
<dbReference type="EMBL" id="JANTHZ010000001">
    <property type="protein sequence ID" value="MCS0493839.1"/>
    <property type="molecule type" value="Genomic_DNA"/>
</dbReference>
<evidence type="ECO:0000313" key="9">
    <source>
        <dbReference type="Proteomes" id="UP001151088"/>
    </source>
</evidence>
<evidence type="ECO:0000256" key="6">
    <source>
        <dbReference type="SAM" id="SignalP"/>
    </source>
</evidence>
<sequence>MGTFRNACTALVAGLTVTAGTAAQAGGVAGGVAGGLAASARPAPDWSGFYAGAQAGQAFSIIEKNAFVDAFEAPLDSYGCTGSLCDGKRDAAIGGLTVGYNWHYADGSLIGVEADVAYSGLDGAFDFDGTTALSPVQRLISSGHVRLHTPFIGTARLRLGYAVGPLLPFVTAGLAVTYSTAEVSGDATLEAQLASGAWVPVGGQPASHRESAFTAGWTAGGGVEYALSDEWSAKVDYLYVDLITSDLGEEPPQLHLWRAGLNYRF</sequence>
<feature type="chain" id="PRO_5040915262" evidence="6">
    <location>
        <begin position="26"/>
        <end position="265"/>
    </location>
</feature>
<evidence type="ECO:0000256" key="5">
    <source>
        <dbReference type="ARBA" id="ARBA00038306"/>
    </source>
</evidence>
<dbReference type="SUPFAM" id="SSF56925">
    <property type="entry name" value="OMPA-like"/>
    <property type="match status" value="1"/>
</dbReference>
<dbReference type="RefSeq" id="WP_258730788.1">
    <property type="nucleotide sequence ID" value="NZ_JANTHZ010000001.1"/>
</dbReference>
<keyword evidence="3" id="KW-0472">Membrane</keyword>
<evidence type="ECO:0000256" key="2">
    <source>
        <dbReference type="ARBA" id="ARBA00022729"/>
    </source>
</evidence>